<dbReference type="OrthoDB" id="4315661at2"/>
<dbReference type="RefSeq" id="WP_155343298.1">
    <property type="nucleotide sequence ID" value="NZ_BAAAHM010000017.1"/>
</dbReference>
<sequence length="124" mass="13202">MTDQPTSITCPRCRRTSYNPNDIAAGYCGACHDWTGPGTDTEQRVTLVLGGYPEALSVLINSAKALVQVADWVGLEAMSHTLIRVGDLPVPADVHQVALSMADQRAFLDATIAYVDKIKSLGGA</sequence>
<dbReference type="Proteomes" id="UP000377595">
    <property type="component" value="Unassembled WGS sequence"/>
</dbReference>
<dbReference type="AlphaFoldDB" id="A0A5M3X8V7"/>
<proteinExistence type="predicted"/>
<reference evidence="1 2" key="1">
    <citation type="submission" date="2019-10" db="EMBL/GenBank/DDBJ databases">
        <title>Whole genome shotgun sequence of Acrocarpospora pleiomorpha NBRC 16267.</title>
        <authorList>
            <person name="Ichikawa N."/>
            <person name="Kimura A."/>
            <person name="Kitahashi Y."/>
            <person name="Komaki H."/>
            <person name="Oguchi A."/>
        </authorList>
    </citation>
    <scope>NUCLEOTIDE SEQUENCE [LARGE SCALE GENOMIC DNA]</scope>
    <source>
        <strain evidence="1 2">NBRC 16267</strain>
    </source>
</reference>
<comment type="caution">
    <text evidence="1">The sequence shown here is derived from an EMBL/GenBank/DDBJ whole genome shotgun (WGS) entry which is preliminary data.</text>
</comment>
<protein>
    <submittedName>
        <fullName evidence="1">Uncharacterized protein</fullName>
    </submittedName>
</protein>
<evidence type="ECO:0000313" key="1">
    <source>
        <dbReference type="EMBL" id="GES18157.1"/>
    </source>
</evidence>
<dbReference type="EMBL" id="BLAF01000006">
    <property type="protein sequence ID" value="GES18157.1"/>
    <property type="molecule type" value="Genomic_DNA"/>
</dbReference>
<organism evidence="1 2">
    <name type="scientific">Acrocarpospora pleiomorpha</name>
    <dbReference type="NCBI Taxonomy" id="90975"/>
    <lineage>
        <taxon>Bacteria</taxon>
        <taxon>Bacillati</taxon>
        <taxon>Actinomycetota</taxon>
        <taxon>Actinomycetes</taxon>
        <taxon>Streptosporangiales</taxon>
        <taxon>Streptosporangiaceae</taxon>
        <taxon>Acrocarpospora</taxon>
    </lineage>
</organism>
<accession>A0A5M3X8V7</accession>
<gene>
    <name evidence="1" type="ORF">Aple_010520</name>
</gene>
<evidence type="ECO:0000313" key="2">
    <source>
        <dbReference type="Proteomes" id="UP000377595"/>
    </source>
</evidence>
<keyword evidence="2" id="KW-1185">Reference proteome</keyword>
<name>A0A5M3X8V7_9ACTN</name>